<dbReference type="HOGENOM" id="CLU_2593897_0_0_1"/>
<evidence type="ECO:0000313" key="1">
    <source>
        <dbReference type="EnsemblPlants" id="ONIVA05G03080.1"/>
    </source>
</evidence>
<dbReference type="Gramene" id="ONIVA05G03080.1">
    <property type="protein sequence ID" value="ONIVA05G03080.1"/>
    <property type="gene ID" value="ONIVA05G03080"/>
</dbReference>
<dbReference type="Proteomes" id="UP000006591">
    <property type="component" value="Chromosome 5"/>
</dbReference>
<sequence length="80" mass="8721">MGPIEGPKLIQRAVLAAQYITREKPYAPTPVPASPSCKRRWRRAAAGSVFPIAGGPSRQGEFTARFIHAPKHSVNKIKTV</sequence>
<reference evidence="1" key="1">
    <citation type="submission" date="2015-04" db="UniProtKB">
        <authorList>
            <consortium name="EnsemblPlants"/>
        </authorList>
    </citation>
    <scope>IDENTIFICATION</scope>
    <source>
        <strain evidence="1">SL10</strain>
    </source>
</reference>
<dbReference type="EnsemblPlants" id="ONIVA05G03080.1">
    <property type="protein sequence ID" value="ONIVA05G03080.1"/>
    <property type="gene ID" value="ONIVA05G03080"/>
</dbReference>
<name>A0A0E0H9C2_ORYNI</name>
<accession>A0A0E0H9C2</accession>
<proteinExistence type="predicted"/>
<organism evidence="1">
    <name type="scientific">Oryza nivara</name>
    <name type="common">Indian wild rice</name>
    <name type="synonym">Oryza sativa f. spontanea</name>
    <dbReference type="NCBI Taxonomy" id="4536"/>
    <lineage>
        <taxon>Eukaryota</taxon>
        <taxon>Viridiplantae</taxon>
        <taxon>Streptophyta</taxon>
        <taxon>Embryophyta</taxon>
        <taxon>Tracheophyta</taxon>
        <taxon>Spermatophyta</taxon>
        <taxon>Magnoliopsida</taxon>
        <taxon>Liliopsida</taxon>
        <taxon>Poales</taxon>
        <taxon>Poaceae</taxon>
        <taxon>BOP clade</taxon>
        <taxon>Oryzoideae</taxon>
        <taxon>Oryzeae</taxon>
        <taxon>Oryzinae</taxon>
        <taxon>Oryza</taxon>
    </lineage>
</organism>
<evidence type="ECO:0000313" key="2">
    <source>
        <dbReference type="Proteomes" id="UP000006591"/>
    </source>
</evidence>
<keyword evidence="2" id="KW-1185">Reference proteome</keyword>
<protein>
    <submittedName>
        <fullName evidence="1">Uncharacterized protein</fullName>
    </submittedName>
</protein>
<reference evidence="1" key="2">
    <citation type="submission" date="2018-04" db="EMBL/GenBank/DDBJ databases">
        <title>OnivRS2 (Oryza nivara Reference Sequence Version 2).</title>
        <authorList>
            <person name="Zhang J."/>
            <person name="Kudrna D."/>
            <person name="Lee S."/>
            <person name="Talag J."/>
            <person name="Rajasekar S."/>
            <person name="Welchert J."/>
            <person name="Hsing Y.-I."/>
            <person name="Wing R.A."/>
        </authorList>
    </citation>
    <scope>NUCLEOTIDE SEQUENCE [LARGE SCALE GENOMIC DNA]</scope>
    <source>
        <strain evidence="1">SL10</strain>
    </source>
</reference>
<dbReference type="AlphaFoldDB" id="A0A0E0H9C2"/>